<dbReference type="InterPro" id="IPR001236">
    <property type="entry name" value="Lactate/malate_DH_N"/>
</dbReference>
<evidence type="ECO:0000313" key="4">
    <source>
        <dbReference type="EMBL" id="CAE0647502.1"/>
    </source>
</evidence>
<keyword evidence="1" id="KW-0560">Oxidoreductase</keyword>
<name>A0A7S3YCC8_9EUKA</name>
<gene>
    <name evidence="4" type="ORF">LGLO00237_LOCUS2470</name>
</gene>
<dbReference type="Gene3D" id="3.40.50.720">
    <property type="entry name" value="NAD(P)-binding Rossmann-like Domain"/>
    <property type="match status" value="1"/>
</dbReference>
<evidence type="ECO:0000256" key="1">
    <source>
        <dbReference type="ARBA" id="ARBA00023002"/>
    </source>
</evidence>
<feature type="domain" description="Lactate/malate dehydrogenase N-terminal" evidence="3">
    <location>
        <begin position="61"/>
        <end position="122"/>
    </location>
</feature>
<dbReference type="PRINTS" id="PR00086">
    <property type="entry name" value="LLDHDRGNASE"/>
</dbReference>
<accession>A0A7S3YCC8</accession>
<keyword evidence="2" id="KW-0520">NAD</keyword>
<evidence type="ECO:0000259" key="3">
    <source>
        <dbReference type="Pfam" id="PF00056"/>
    </source>
</evidence>
<protein>
    <recommendedName>
        <fullName evidence="3">Lactate/malate dehydrogenase N-terminal domain-containing protein</fullName>
    </recommendedName>
</protein>
<dbReference type="EMBL" id="HBIV01003596">
    <property type="protein sequence ID" value="CAE0647502.1"/>
    <property type="molecule type" value="Transcribed_RNA"/>
</dbReference>
<reference evidence="4" key="1">
    <citation type="submission" date="2021-01" db="EMBL/GenBank/DDBJ databases">
        <authorList>
            <person name="Corre E."/>
            <person name="Pelletier E."/>
            <person name="Niang G."/>
            <person name="Scheremetjew M."/>
            <person name="Finn R."/>
            <person name="Kale V."/>
            <person name="Holt S."/>
            <person name="Cochrane G."/>
            <person name="Meng A."/>
            <person name="Brown T."/>
            <person name="Cohen L."/>
        </authorList>
    </citation>
    <scope>NUCLEOTIDE SEQUENCE</scope>
    <source>
        <strain evidence="4">CCCM811</strain>
    </source>
</reference>
<dbReference type="InterPro" id="IPR001557">
    <property type="entry name" value="L-lactate/malate_DH"/>
</dbReference>
<proteinExistence type="predicted"/>
<sequence>MRRRGHGSSGCGVPYRHPGSDGGIQGCEQRVHCYHHRWRKAEEGRYVESIHKDTGGRHFKNKKKSETREALLQRNVRILSSIAKSILPVKDDTLVLLVANPVDILTQLFQEISGIPRERVFGSGTFLDTMRLRTELSMRYNIAATHIHTYIVGMHGDLQVRLGPFDACDPFCDYNDPQRALDAHQQTRNTHTHTLRHALTFASTNWIHTCNHYKTDSAVGCWQCR</sequence>
<dbReference type="Pfam" id="PF00056">
    <property type="entry name" value="Ldh_1_N"/>
    <property type="match status" value="1"/>
</dbReference>
<dbReference type="SUPFAM" id="SSF56327">
    <property type="entry name" value="LDH C-terminal domain-like"/>
    <property type="match status" value="1"/>
</dbReference>
<dbReference type="Gene3D" id="3.90.110.10">
    <property type="entry name" value="Lactate dehydrogenase/glycoside hydrolase, family 4, C-terminal"/>
    <property type="match status" value="1"/>
</dbReference>
<dbReference type="GO" id="GO:0006089">
    <property type="term" value="P:lactate metabolic process"/>
    <property type="evidence" value="ECO:0007669"/>
    <property type="project" value="TreeGrafter"/>
</dbReference>
<organism evidence="4">
    <name type="scientific">Lotharella globosa</name>
    <dbReference type="NCBI Taxonomy" id="91324"/>
    <lineage>
        <taxon>Eukaryota</taxon>
        <taxon>Sar</taxon>
        <taxon>Rhizaria</taxon>
        <taxon>Cercozoa</taxon>
        <taxon>Chlorarachniophyceae</taxon>
        <taxon>Lotharella</taxon>
    </lineage>
</organism>
<dbReference type="AlphaFoldDB" id="A0A7S3YCC8"/>
<dbReference type="PANTHER" id="PTHR43128:SF16">
    <property type="entry name" value="L-LACTATE DEHYDROGENASE"/>
    <property type="match status" value="1"/>
</dbReference>
<evidence type="ECO:0000256" key="2">
    <source>
        <dbReference type="ARBA" id="ARBA00023027"/>
    </source>
</evidence>
<dbReference type="InterPro" id="IPR036291">
    <property type="entry name" value="NAD(P)-bd_dom_sf"/>
</dbReference>
<dbReference type="InterPro" id="IPR015955">
    <property type="entry name" value="Lactate_DH/Glyco_Ohase_4_C"/>
</dbReference>
<dbReference type="GO" id="GO:0004459">
    <property type="term" value="F:L-lactate dehydrogenase (NAD+) activity"/>
    <property type="evidence" value="ECO:0007669"/>
    <property type="project" value="TreeGrafter"/>
</dbReference>
<dbReference type="SUPFAM" id="SSF51735">
    <property type="entry name" value="NAD(P)-binding Rossmann-fold domains"/>
    <property type="match status" value="1"/>
</dbReference>
<dbReference type="PANTHER" id="PTHR43128">
    <property type="entry name" value="L-2-HYDROXYCARBOXYLATE DEHYDROGENASE (NAD(P)(+))"/>
    <property type="match status" value="1"/>
</dbReference>